<name>A0A4Y2H9Q5_ARAVE</name>
<evidence type="ECO:0000313" key="2">
    <source>
        <dbReference type="Proteomes" id="UP000499080"/>
    </source>
</evidence>
<protein>
    <submittedName>
        <fullName evidence="1">Uncharacterized protein</fullName>
    </submittedName>
</protein>
<gene>
    <name evidence="1" type="ORF">AVEN_18344_1</name>
</gene>
<dbReference type="AlphaFoldDB" id="A0A4Y2H9Q5"/>
<dbReference type="EMBL" id="BGPR01001783">
    <property type="protein sequence ID" value="GBM61786.1"/>
    <property type="molecule type" value="Genomic_DNA"/>
</dbReference>
<proteinExistence type="predicted"/>
<reference evidence="1 2" key="1">
    <citation type="journal article" date="2019" name="Sci. Rep.">
        <title>Orb-weaving spider Araneus ventricosus genome elucidates the spidroin gene catalogue.</title>
        <authorList>
            <person name="Kono N."/>
            <person name="Nakamura H."/>
            <person name="Ohtoshi R."/>
            <person name="Moran D.A.P."/>
            <person name="Shinohara A."/>
            <person name="Yoshida Y."/>
            <person name="Fujiwara M."/>
            <person name="Mori M."/>
            <person name="Tomita M."/>
            <person name="Arakawa K."/>
        </authorList>
    </citation>
    <scope>NUCLEOTIDE SEQUENCE [LARGE SCALE GENOMIC DNA]</scope>
</reference>
<accession>A0A4Y2H9Q5</accession>
<comment type="caution">
    <text evidence="1">The sequence shown here is derived from an EMBL/GenBank/DDBJ whole genome shotgun (WGS) entry which is preliminary data.</text>
</comment>
<keyword evidence="2" id="KW-1185">Reference proteome</keyword>
<organism evidence="1 2">
    <name type="scientific">Araneus ventricosus</name>
    <name type="common">Orbweaver spider</name>
    <name type="synonym">Epeira ventricosa</name>
    <dbReference type="NCBI Taxonomy" id="182803"/>
    <lineage>
        <taxon>Eukaryota</taxon>
        <taxon>Metazoa</taxon>
        <taxon>Ecdysozoa</taxon>
        <taxon>Arthropoda</taxon>
        <taxon>Chelicerata</taxon>
        <taxon>Arachnida</taxon>
        <taxon>Araneae</taxon>
        <taxon>Araneomorphae</taxon>
        <taxon>Entelegynae</taxon>
        <taxon>Araneoidea</taxon>
        <taxon>Araneidae</taxon>
        <taxon>Araneus</taxon>
    </lineage>
</organism>
<sequence>MIEVCPGGKISVRTESSMSETDFTMEPQCTQVWLTLTHVGAKCPLAGVTEVRRVGAVSGVVPSHLDHSSNYKICSLEVSNSQNGTKYN</sequence>
<evidence type="ECO:0000313" key="1">
    <source>
        <dbReference type="EMBL" id="GBM61786.1"/>
    </source>
</evidence>
<dbReference type="Proteomes" id="UP000499080">
    <property type="component" value="Unassembled WGS sequence"/>
</dbReference>